<proteinExistence type="predicted"/>
<dbReference type="InterPro" id="IPR021799">
    <property type="entry name" value="PIN-like_prokaryotic"/>
</dbReference>
<evidence type="ECO:0000313" key="2">
    <source>
        <dbReference type="Proteomes" id="UP000516388"/>
    </source>
</evidence>
<dbReference type="AlphaFoldDB" id="A0A1V9CH90"/>
<evidence type="ECO:0008006" key="3">
    <source>
        <dbReference type="Google" id="ProtNLM"/>
    </source>
</evidence>
<gene>
    <name evidence="1" type="ORF">IC807_02510</name>
</gene>
<name>A0A1V9CH90_9BACL</name>
<protein>
    <recommendedName>
        <fullName evidence="3">PIN domain-containing protein</fullName>
    </recommendedName>
</protein>
<dbReference type="RefSeq" id="WP_020756105.1">
    <property type="nucleotide sequence ID" value="NZ_CP061471.1"/>
</dbReference>
<organism evidence="1 2">
    <name type="scientific">Geobacillus zalihae</name>
    <dbReference type="NCBI Taxonomy" id="213419"/>
    <lineage>
        <taxon>Bacteria</taxon>
        <taxon>Bacillati</taxon>
        <taxon>Bacillota</taxon>
        <taxon>Bacilli</taxon>
        <taxon>Bacillales</taxon>
        <taxon>Anoxybacillaceae</taxon>
        <taxon>Geobacillus</taxon>
    </lineage>
</organism>
<evidence type="ECO:0000313" key="1">
    <source>
        <dbReference type="EMBL" id="QNU18587.1"/>
    </source>
</evidence>
<keyword evidence="2" id="KW-1185">Reference proteome</keyword>
<dbReference type="Pfam" id="PF11848">
    <property type="entry name" value="DUF3368"/>
    <property type="match status" value="1"/>
</dbReference>
<dbReference type="KEGG" id="gza:IC807_02510"/>
<dbReference type="Proteomes" id="UP000516388">
    <property type="component" value="Chromosome"/>
</dbReference>
<sequence length="178" mass="20744">MDVQKIRGLYKKRAVVDNNVLNDFYELDRMDLLTRVFGRVCVPESILWNETPDDIRTALRQIDYETVSLHTEEGYGLMYQLLTEWTGLSEYDAELIAIAGQDMIVCTSNEKRIINACESYGIEYTGTLGILCCAYERRLIGREEFKGLIDRLFSDECSCHLHPRLKNQIYKQYHLQDV</sequence>
<accession>A0A1V9CH90</accession>
<dbReference type="EMBL" id="CP061470">
    <property type="protein sequence ID" value="QNU18587.1"/>
    <property type="molecule type" value="Genomic_DNA"/>
</dbReference>
<reference evidence="1 2" key="1">
    <citation type="submission" date="2020-09" db="EMBL/GenBank/DDBJ databases">
        <title>Complete Geobacillus genomes through the use of hybrid genome assembly.</title>
        <authorList>
            <person name="Vera D.L."/>
            <person name="Venkateswaran K."/>
            <person name="Singh N.K."/>
            <person name="Landry K."/>
        </authorList>
    </citation>
    <scope>NUCLEOTIDE SEQUENCE [LARGE SCALE GENOMIC DNA]</scope>
    <source>
        <strain evidence="1 2">SURF-189</strain>
    </source>
</reference>